<organism evidence="1 2">
    <name type="scientific">Thanatephorus cucumeris (strain AG1-IB / isolate 7/3/14)</name>
    <name type="common">Lettuce bottom rot fungus</name>
    <name type="synonym">Rhizoctonia solani</name>
    <dbReference type="NCBI Taxonomy" id="1108050"/>
    <lineage>
        <taxon>Eukaryota</taxon>
        <taxon>Fungi</taxon>
        <taxon>Dikarya</taxon>
        <taxon>Basidiomycota</taxon>
        <taxon>Agaricomycotina</taxon>
        <taxon>Agaricomycetes</taxon>
        <taxon>Cantharellales</taxon>
        <taxon>Ceratobasidiaceae</taxon>
        <taxon>Rhizoctonia</taxon>
        <taxon>Rhizoctonia solani AG-1</taxon>
    </lineage>
</organism>
<dbReference type="Proteomes" id="UP000059188">
    <property type="component" value="Unassembled WGS sequence"/>
</dbReference>
<evidence type="ECO:0000313" key="2">
    <source>
        <dbReference type="Proteomes" id="UP000059188"/>
    </source>
</evidence>
<evidence type="ECO:0000313" key="1">
    <source>
        <dbReference type="EMBL" id="CEL54409.1"/>
    </source>
</evidence>
<proteinExistence type="predicted"/>
<dbReference type="AlphaFoldDB" id="A0A0B7FBS2"/>
<dbReference type="EMBL" id="LN679261">
    <property type="protein sequence ID" value="CEL54409.1"/>
    <property type="molecule type" value="Genomic_DNA"/>
</dbReference>
<gene>
    <name evidence="1" type="ORF">RSOLAG1IB_11655</name>
</gene>
<sequence>MKGCVGHYPSYRSLLGSKLTLDTPAGSKNGLDSYGRIQEPPGTATLLQRVQWTFSITYEDYVVPLLYLLQAHATRYIKRISSSWHNMYFSEANMILIIHSPNNTS</sequence>
<protein>
    <submittedName>
        <fullName evidence="1">Uncharacterized protein</fullName>
    </submittedName>
</protein>
<keyword evidence="2" id="KW-1185">Reference proteome</keyword>
<name>A0A0B7FBS2_THACB</name>
<accession>A0A0B7FBS2</accession>
<reference evidence="1 2" key="1">
    <citation type="submission" date="2014-11" db="EMBL/GenBank/DDBJ databases">
        <authorList>
            <person name="Wibberg Daniel"/>
        </authorList>
    </citation>
    <scope>NUCLEOTIDE SEQUENCE [LARGE SCALE GENOMIC DNA]</scope>
    <source>
        <strain evidence="1">Rhizoctonia solani AG1-IB 7/3/14</strain>
    </source>
</reference>